<dbReference type="AlphaFoldDB" id="A0A699UXJ9"/>
<accession>A0A699UXJ9</accession>
<protein>
    <submittedName>
        <fullName evidence="1">Uncharacterized protein</fullName>
    </submittedName>
</protein>
<proteinExistence type="predicted"/>
<name>A0A699UXJ9_TANCI</name>
<dbReference type="EMBL" id="BKCJ011367884">
    <property type="protein sequence ID" value="GFD26331.1"/>
    <property type="molecule type" value="Genomic_DNA"/>
</dbReference>
<organism evidence="1">
    <name type="scientific">Tanacetum cinerariifolium</name>
    <name type="common">Dalmatian daisy</name>
    <name type="synonym">Chrysanthemum cinerariifolium</name>
    <dbReference type="NCBI Taxonomy" id="118510"/>
    <lineage>
        <taxon>Eukaryota</taxon>
        <taxon>Viridiplantae</taxon>
        <taxon>Streptophyta</taxon>
        <taxon>Embryophyta</taxon>
        <taxon>Tracheophyta</taxon>
        <taxon>Spermatophyta</taxon>
        <taxon>Magnoliopsida</taxon>
        <taxon>eudicotyledons</taxon>
        <taxon>Gunneridae</taxon>
        <taxon>Pentapetalae</taxon>
        <taxon>asterids</taxon>
        <taxon>campanulids</taxon>
        <taxon>Asterales</taxon>
        <taxon>Asteraceae</taxon>
        <taxon>Asteroideae</taxon>
        <taxon>Anthemideae</taxon>
        <taxon>Anthemidinae</taxon>
        <taxon>Tanacetum</taxon>
    </lineage>
</organism>
<evidence type="ECO:0000313" key="1">
    <source>
        <dbReference type="EMBL" id="GFD26331.1"/>
    </source>
</evidence>
<comment type="caution">
    <text evidence="1">The sequence shown here is derived from an EMBL/GenBank/DDBJ whole genome shotgun (WGS) entry which is preliminary data.</text>
</comment>
<gene>
    <name evidence="1" type="ORF">Tci_898300</name>
</gene>
<feature type="non-terminal residue" evidence="1">
    <location>
        <position position="184"/>
    </location>
</feature>
<sequence>SQATPKIDKGKGISIEYDDDPLKKLVKASSIVRPDPDEPIIVEFIINGRIVYLTEQEIQDYRDKKEQIKKAEEEARLNAISKPEVIKVVRKEAKKIGIHPKEAISTKAGELYKKAQDAEHEVLKRQHTKKVRKSLELRNHKYDSYIWTVSNKLKPKPKPITDIKIHPKTKPVVITVYKGTNERN</sequence>
<feature type="non-terminal residue" evidence="1">
    <location>
        <position position="1"/>
    </location>
</feature>
<reference evidence="1" key="1">
    <citation type="journal article" date="2019" name="Sci. Rep.">
        <title>Draft genome of Tanacetum cinerariifolium, the natural source of mosquito coil.</title>
        <authorList>
            <person name="Yamashiro T."/>
            <person name="Shiraishi A."/>
            <person name="Satake H."/>
            <person name="Nakayama K."/>
        </authorList>
    </citation>
    <scope>NUCLEOTIDE SEQUENCE</scope>
</reference>